<evidence type="ECO:0000313" key="7">
    <source>
        <dbReference type="EMBL" id="SDM72366.1"/>
    </source>
</evidence>
<evidence type="ECO:0000256" key="1">
    <source>
        <dbReference type="ARBA" id="ARBA00004651"/>
    </source>
</evidence>
<dbReference type="RefSeq" id="WP_093207475.1">
    <property type="nucleotide sequence ID" value="NZ_FNGS01000008.1"/>
</dbReference>
<feature type="transmembrane region" description="Helical" evidence="6">
    <location>
        <begin position="51"/>
        <end position="70"/>
    </location>
</feature>
<keyword evidence="5 6" id="KW-0472">Membrane</keyword>
<sequence length="110" mass="12588">MATEYTEFVEKDGKVIAKPQTKVIWRTFWILLIITVLEFVVAFTLPHHMHLLKVAIFVGMTILKAGYIIGEFMHLAHEVKSLFWTILVPVVFIAWLVLALLLEGGFIASY</sequence>
<feature type="transmembrane region" description="Helical" evidence="6">
    <location>
        <begin position="23"/>
        <end position="45"/>
    </location>
</feature>
<accession>A0A1G9VJT7</accession>
<dbReference type="Proteomes" id="UP000198901">
    <property type="component" value="Unassembled WGS sequence"/>
</dbReference>
<organism evidence="7 8">
    <name type="scientific">Siphonobacter aquaeclarae</name>
    <dbReference type="NCBI Taxonomy" id="563176"/>
    <lineage>
        <taxon>Bacteria</taxon>
        <taxon>Pseudomonadati</taxon>
        <taxon>Bacteroidota</taxon>
        <taxon>Cytophagia</taxon>
        <taxon>Cytophagales</taxon>
        <taxon>Cytophagaceae</taxon>
        <taxon>Siphonobacter</taxon>
    </lineage>
</organism>
<dbReference type="EMBL" id="FNGS01000008">
    <property type="protein sequence ID" value="SDM72366.1"/>
    <property type="molecule type" value="Genomic_DNA"/>
</dbReference>
<evidence type="ECO:0000256" key="4">
    <source>
        <dbReference type="ARBA" id="ARBA00022989"/>
    </source>
</evidence>
<feature type="transmembrane region" description="Helical" evidence="6">
    <location>
        <begin position="82"/>
        <end position="102"/>
    </location>
</feature>
<dbReference type="STRING" id="563176.SAMN04488090_4136"/>
<dbReference type="InterPro" id="IPR005171">
    <property type="entry name" value="Cyt_c_oxidase_su4_prok"/>
</dbReference>
<keyword evidence="4 6" id="KW-1133">Transmembrane helix</keyword>
<dbReference type="OrthoDB" id="981917at2"/>
<dbReference type="GO" id="GO:0005886">
    <property type="term" value="C:plasma membrane"/>
    <property type="evidence" value="ECO:0007669"/>
    <property type="project" value="UniProtKB-SubCell"/>
</dbReference>
<evidence type="ECO:0000256" key="6">
    <source>
        <dbReference type="SAM" id="Phobius"/>
    </source>
</evidence>
<reference evidence="7 8" key="1">
    <citation type="submission" date="2016-10" db="EMBL/GenBank/DDBJ databases">
        <authorList>
            <person name="de Groot N.N."/>
        </authorList>
    </citation>
    <scope>NUCLEOTIDE SEQUENCE [LARGE SCALE GENOMIC DNA]</scope>
    <source>
        <strain evidence="7 8">DSM 21668</strain>
    </source>
</reference>
<dbReference type="Pfam" id="PF03626">
    <property type="entry name" value="COX4_pro"/>
    <property type="match status" value="1"/>
</dbReference>
<evidence type="ECO:0000313" key="8">
    <source>
        <dbReference type="Proteomes" id="UP000198901"/>
    </source>
</evidence>
<dbReference type="AlphaFoldDB" id="A0A1G9VJT7"/>
<proteinExistence type="predicted"/>
<keyword evidence="2" id="KW-1003">Cell membrane</keyword>
<keyword evidence="8" id="KW-1185">Reference proteome</keyword>
<comment type="subcellular location">
    <subcellularLocation>
        <location evidence="1">Cell membrane</location>
        <topology evidence="1">Multi-pass membrane protein</topology>
    </subcellularLocation>
</comment>
<evidence type="ECO:0000256" key="5">
    <source>
        <dbReference type="ARBA" id="ARBA00023136"/>
    </source>
</evidence>
<evidence type="ECO:0000256" key="2">
    <source>
        <dbReference type="ARBA" id="ARBA00022475"/>
    </source>
</evidence>
<name>A0A1G9VJT7_9BACT</name>
<evidence type="ECO:0000256" key="3">
    <source>
        <dbReference type="ARBA" id="ARBA00022692"/>
    </source>
</evidence>
<keyword evidence="3 6" id="KW-0812">Transmembrane</keyword>
<gene>
    <name evidence="7" type="ORF">SAMN04488090_4136</name>
</gene>
<protein>
    <submittedName>
        <fullName evidence="7">Cytochrome C oxidase subunit IV</fullName>
    </submittedName>
</protein>